<evidence type="ECO:0000313" key="2">
    <source>
        <dbReference type="EMBL" id="OGY17926.1"/>
    </source>
</evidence>
<feature type="transmembrane region" description="Helical" evidence="1">
    <location>
        <begin position="7"/>
        <end position="28"/>
    </location>
</feature>
<reference evidence="2 3" key="1">
    <citation type="journal article" date="2016" name="Nat. Commun.">
        <title>Thousands of microbial genomes shed light on interconnected biogeochemical processes in an aquifer system.</title>
        <authorList>
            <person name="Anantharaman K."/>
            <person name="Brown C.T."/>
            <person name="Hug L.A."/>
            <person name="Sharon I."/>
            <person name="Castelle C.J."/>
            <person name="Probst A.J."/>
            <person name="Thomas B.C."/>
            <person name="Singh A."/>
            <person name="Wilkins M.J."/>
            <person name="Karaoz U."/>
            <person name="Brodie E.L."/>
            <person name="Williams K.H."/>
            <person name="Hubbard S.S."/>
            <person name="Banfield J.F."/>
        </authorList>
    </citation>
    <scope>NUCLEOTIDE SEQUENCE [LARGE SCALE GENOMIC DNA]</scope>
</reference>
<sequence length="192" mass="22344">MLTRRTISFLVLLLVFVAVVGGLGFFIYTPYSIANIAVVIQSRKWLVNFSEKIMRVVGYRDIYWAPRRIAVDAKLPSGEFVYFFPAEFSDINLGDKWLLTVKDNMGRFYRFPLYPEKGLGKELTFKVFELNKNTDLWEEAIYPASLLRSVLTMSQMLILTWQDNRSLAILADYFFNDGQSRWNPKVTVSIIR</sequence>
<dbReference type="EMBL" id="MHCH01000014">
    <property type="protein sequence ID" value="OGY17926.1"/>
    <property type="molecule type" value="Genomic_DNA"/>
</dbReference>
<gene>
    <name evidence="2" type="ORF">A2784_01870</name>
</gene>
<proteinExistence type="predicted"/>
<keyword evidence="1" id="KW-0472">Membrane</keyword>
<keyword evidence="1" id="KW-1133">Transmembrane helix</keyword>
<protein>
    <submittedName>
        <fullName evidence="2">Uncharacterized protein</fullName>
    </submittedName>
</protein>
<evidence type="ECO:0000256" key="1">
    <source>
        <dbReference type="SAM" id="Phobius"/>
    </source>
</evidence>
<dbReference type="Proteomes" id="UP000177324">
    <property type="component" value="Unassembled WGS sequence"/>
</dbReference>
<evidence type="ECO:0000313" key="3">
    <source>
        <dbReference type="Proteomes" id="UP000177324"/>
    </source>
</evidence>
<dbReference type="AlphaFoldDB" id="A0A1G1VRA2"/>
<keyword evidence="1" id="KW-0812">Transmembrane</keyword>
<accession>A0A1G1VRA2</accession>
<comment type="caution">
    <text evidence="2">The sequence shown here is derived from an EMBL/GenBank/DDBJ whole genome shotgun (WGS) entry which is preliminary data.</text>
</comment>
<organism evidence="2 3">
    <name type="scientific">Candidatus Chisholmbacteria bacterium RIFCSPHIGHO2_01_FULL_48_12</name>
    <dbReference type="NCBI Taxonomy" id="1797589"/>
    <lineage>
        <taxon>Bacteria</taxon>
        <taxon>Candidatus Chisholmiibacteriota</taxon>
    </lineage>
</organism>
<name>A0A1G1VRA2_9BACT</name>